<keyword evidence="2" id="KW-1185">Reference proteome</keyword>
<organism evidence="1 2">
    <name type="scientific">Acetivibrio mesophilus</name>
    <dbReference type="NCBI Taxonomy" id="2487273"/>
    <lineage>
        <taxon>Bacteria</taxon>
        <taxon>Bacillati</taxon>
        <taxon>Bacillota</taxon>
        <taxon>Clostridia</taxon>
        <taxon>Eubacteriales</taxon>
        <taxon>Oscillospiraceae</taxon>
        <taxon>Acetivibrio</taxon>
    </lineage>
</organism>
<dbReference type="RefSeq" id="WP_069194866.1">
    <property type="nucleotide sequence ID" value="NZ_RLII01000042.1"/>
</dbReference>
<sequence length="73" mass="7828">MDWVGAMGNFDKNDILAFAPPDSGRILPAQIKNELGHLIEGFTFKTGTITRKSEAFSVGYGTFENGGAVGIHL</sequence>
<gene>
    <name evidence="1" type="ORF">EFD62_16290</name>
</gene>
<reference evidence="2" key="1">
    <citation type="submission" date="2018-11" db="EMBL/GenBank/DDBJ databases">
        <title>Genome sequencing of a novel mesophilic and cellulolytic organism within the genus Hungateiclostridium.</title>
        <authorList>
            <person name="Rettenmaier R."/>
            <person name="Liebl W."/>
            <person name="Zverlov V."/>
        </authorList>
    </citation>
    <scope>NUCLEOTIDE SEQUENCE [LARGE SCALE GENOMIC DNA]</scope>
    <source>
        <strain evidence="2">N2K1</strain>
    </source>
</reference>
<protein>
    <submittedName>
        <fullName evidence="1">Uncharacterized protein</fullName>
    </submittedName>
</protein>
<dbReference type="Proteomes" id="UP000289166">
    <property type="component" value="Unassembled WGS sequence"/>
</dbReference>
<comment type="caution">
    <text evidence="1">The sequence shown here is derived from an EMBL/GenBank/DDBJ whole genome shotgun (WGS) entry which is preliminary data.</text>
</comment>
<proteinExistence type="predicted"/>
<evidence type="ECO:0000313" key="2">
    <source>
        <dbReference type="Proteomes" id="UP000289166"/>
    </source>
</evidence>
<dbReference type="AlphaFoldDB" id="A0A4Q0I0F7"/>
<dbReference type="OrthoDB" id="2078765at2"/>
<name>A0A4Q0I0F7_9FIRM</name>
<dbReference type="EMBL" id="RLII01000042">
    <property type="protein sequence ID" value="RXE57686.1"/>
    <property type="molecule type" value="Genomic_DNA"/>
</dbReference>
<accession>A0A4Q0I0F7</accession>
<evidence type="ECO:0000313" key="1">
    <source>
        <dbReference type="EMBL" id="RXE57686.1"/>
    </source>
</evidence>